<keyword evidence="6" id="KW-0812">Transmembrane</keyword>
<feature type="region of interest" description="Disordered" evidence="15">
    <location>
        <begin position="72"/>
        <end position="109"/>
    </location>
</feature>
<name>A0A432WAU9_9GAMM</name>
<dbReference type="Pfam" id="PF22461">
    <property type="entry name" value="SLBB_2"/>
    <property type="match status" value="2"/>
</dbReference>
<dbReference type="GO" id="GO:0009279">
    <property type="term" value="C:cell outer membrane"/>
    <property type="evidence" value="ECO:0007669"/>
    <property type="project" value="UniProtKB-SubCell"/>
</dbReference>
<keyword evidence="11" id="KW-0472">Membrane</keyword>
<dbReference type="PANTHER" id="PTHR33619:SF3">
    <property type="entry name" value="POLYSACCHARIDE EXPORT PROTEIN GFCE-RELATED"/>
    <property type="match status" value="1"/>
</dbReference>
<evidence type="ECO:0000256" key="7">
    <source>
        <dbReference type="ARBA" id="ARBA00022729"/>
    </source>
</evidence>
<proteinExistence type="inferred from homology"/>
<keyword evidence="12" id="KW-0564">Palmitate</keyword>
<evidence type="ECO:0000256" key="1">
    <source>
        <dbReference type="ARBA" id="ARBA00004571"/>
    </source>
</evidence>
<evidence type="ECO:0000256" key="9">
    <source>
        <dbReference type="ARBA" id="ARBA00023065"/>
    </source>
</evidence>
<evidence type="ECO:0000313" key="20">
    <source>
        <dbReference type="Proteomes" id="UP000288405"/>
    </source>
</evidence>
<dbReference type="InterPro" id="IPR049712">
    <property type="entry name" value="Poly_export"/>
</dbReference>
<dbReference type="EMBL" id="PIPM01000018">
    <property type="protein sequence ID" value="RUO27865.1"/>
    <property type="molecule type" value="Genomic_DNA"/>
</dbReference>
<dbReference type="InterPro" id="IPR054765">
    <property type="entry name" value="SLBB_dom"/>
</dbReference>
<keyword evidence="14" id="KW-0449">Lipoprotein</keyword>
<keyword evidence="8" id="KW-0625">Polysaccharide transport</keyword>
<evidence type="ECO:0000256" key="10">
    <source>
        <dbReference type="ARBA" id="ARBA00023114"/>
    </source>
</evidence>
<keyword evidence="4" id="KW-1134">Transmembrane beta strand</keyword>
<evidence type="ECO:0000259" key="18">
    <source>
        <dbReference type="Pfam" id="PF22461"/>
    </source>
</evidence>
<dbReference type="GO" id="GO:0046930">
    <property type="term" value="C:pore complex"/>
    <property type="evidence" value="ECO:0007669"/>
    <property type="project" value="UniProtKB-KW"/>
</dbReference>
<dbReference type="Pfam" id="PF02563">
    <property type="entry name" value="Poly_export"/>
    <property type="match status" value="1"/>
</dbReference>
<organism evidence="19 20">
    <name type="scientific">Aliidiomarina sanyensis</name>
    <dbReference type="NCBI Taxonomy" id="1249555"/>
    <lineage>
        <taxon>Bacteria</taxon>
        <taxon>Pseudomonadati</taxon>
        <taxon>Pseudomonadota</taxon>
        <taxon>Gammaproteobacteria</taxon>
        <taxon>Alteromonadales</taxon>
        <taxon>Idiomarinaceae</taxon>
        <taxon>Aliidiomarina</taxon>
    </lineage>
</organism>
<comment type="similarity">
    <text evidence="2">Belongs to the BexD/CtrA/VexA family.</text>
</comment>
<keyword evidence="20" id="KW-1185">Reference proteome</keyword>
<keyword evidence="9" id="KW-0406">Ion transport</keyword>
<dbReference type="Gene3D" id="3.30.1950.10">
    <property type="entry name" value="wza like domain"/>
    <property type="match status" value="1"/>
</dbReference>
<dbReference type="Gene3D" id="3.10.560.10">
    <property type="entry name" value="Outer membrane lipoprotein wza domain like"/>
    <property type="match status" value="5"/>
</dbReference>
<gene>
    <name evidence="19" type="ORF">CWE11_11195</name>
</gene>
<evidence type="ECO:0000256" key="8">
    <source>
        <dbReference type="ARBA" id="ARBA00023047"/>
    </source>
</evidence>
<keyword evidence="13" id="KW-0998">Cell outer membrane</keyword>
<keyword evidence="5" id="KW-0762">Sugar transport</keyword>
<evidence type="ECO:0000256" key="2">
    <source>
        <dbReference type="ARBA" id="ARBA00009450"/>
    </source>
</evidence>
<sequence>MKFSVIQTGIGFLCAATLTLGMVVLPISPASAQAQPSQAQIEQFRRLPRAQQEALARQYGIDLSLLERQGSAERLEDPETIRPRDERDEERRSREARGEREEREKREPKELKPFGYNIFAGQPSTFAPVNNAPVPGNYRIGAGDTILVQLYGQESINHTLVVDREGRIHIPRLGPLTVAGLSYDELKDLVRHQVNTRMIGMQVAVSMGELRSMQIFVLGEAHQPGAYTVSSLTTISQALLASGGVSEIASLRNVQLKRAGETIVEFDLYDLLIRGDASKDRLLQPGDAVFIPSRGPMVKVDGQVVRPALYELKAGETLADALRFAGGHTAGAHLPAVRVQGVRDGQRAVMTLNASAQGAQALRDGDEIYVPRVAEAVDNAVMVSGAATRGGAFEWRQGLRINDILRSPTQDLLPEADLNYGLIVREASETFALKLYQFDVASALRGVQEHNLALQPRDEIIIFSRFQRESDRIRAGFASEDERKEFEMMRELLREQNRQRSERNRVPESELVIYSKNSRYKLLEQLSTRIRTQGQVDGTGRMVRVSGEVRFPGEYPVVENASVGGFIAAAGGLRDSAYLARAEITRTILEDGIANTQYVPFNLYDALLGSATVDVKPRDQINVFRIPEWQNSVDVTLEGEVRFPGTYAVRRGETLRDVIERAGGLTDYAFTRGAVFTREEIREQERQRLQALSRELRQEMASISLTDGSPVNYAELSQLLNDLVGTEPVGRLVVNLEDILTGRSDRDIELRDGDRLVIPGQRNTISIIGEVQMPSTYRYDGSLSVRDYLERSGGLKRRAENRGIFVVRADGSVVPYSQRRGWFSSTSRVDLQPGDTIVVPLNTSYQDNLQLWATSTQILYQMAVAIAAINSI</sequence>
<accession>A0A432WAU9</accession>
<dbReference type="RefSeq" id="WP_126777716.1">
    <property type="nucleotide sequence ID" value="NZ_PIPM01000018.1"/>
</dbReference>
<dbReference type="AlphaFoldDB" id="A0A432WAU9"/>
<feature type="domain" description="Soluble ligand binding" evidence="17">
    <location>
        <begin position="635"/>
        <end position="669"/>
    </location>
</feature>
<dbReference type="OrthoDB" id="9808948at2"/>
<dbReference type="GO" id="GO:0015159">
    <property type="term" value="F:polysaccharide transmembrane transporter activity"/>
    <property type="evidence" value="ECO:0007669"/>
    <property type="project" value="InterPro"/>
</dbReference>
<feature type="domain" description="Polysaccharide export protein N-terminal" evidence="16">
    <location>
        <begin position="133"/>
        <end position="207"/>
    </location>
</feature>
<dbReference type="InterPro" id="IPR019554">
    <property type="entry name" value="Soluble_ligand-bd"/>
</dbReference>
<dbReference type="Pfam" id="PF10531">
    <property type="entry name" value="SLBB"/>
    <property type="match status" value="3"/>
</dbReference>
<keyword evidence="10" id="KW-0626">Porin</keyword>
<dbReference type="InterPro" id="IPR003715">
    <property type="entry name" value="Poly_export_N"/>
</dbReference>
<evidence type="ECO:0000259" key="16">
    <source>
        <dbReference type="Pfam" id="PF02563"/>
    </source>
</evidence>
<dbReference type="GO" id="GO:0015288">
    <property type="term" value="F:porin activity"/>
    <property type="evidence" value="ECO:0007669"/>
    <property type="project" value="UniProtKB-KW"/>
</dbReference>
<evidence type="ECO:0000313" key="19">
    <source>
        <dbReference type="EMBL" id="RUO27865.1"/>
    </source>
</evidence>
<dbReference type="Proteomes" id="UP000288405">
    <property type="component" value="Unassembled WGS sequence"/>
</dbReference>
<comment type="subcellular location">
    <subcellularLocation>
        <location evidence="1">Cell outer membrane</location>
        <topology evidence="1">Multi-pass membrane protein</topology>
    </subcellularLocation>
</comment>
<evidence type="ECO:0000256" key="13">
    <source>
        <dbReference type="ARBA" id="ARBA00023237"/>
    </source>
</evidence>
<dbReference type="GO" id="GO:0006811">
    <property type="term" value="P:monoatomic ion transport"/>
    <property type="evidence" value="ECO:0007669"/>
    <property type="project" value="UniProtKB-KW"/>
</dbReference>
<evidence type="ECO:0000259" key="17">
    <source>
        <dbReference type="Pfam" id="PF10531"/>
    </source>
</evidence>
<evidence type="ECO:0000256" key="6">
    <source>
        <dbReference type="ARBA" id="ARBA00022692"/>
    </source>
</evidence>
<reference evidence="19 20" key="1">
    <citation type="journal article" date="2011" name="Front. Microbiol.">
        <title>Genomic signatures of strain selection and enhancement in Bacillus atrophaeus var. globigii, a historical biowarfare simulant.</title>
        <authorList>
            <person name="Gibbons H.S."/>
            <person name="Broomall S.M."/>
            <person name="McNew L.A."/>
            <person name="Daligault H."/>
            <person name="Chapman C."/>
            <person name="Bruce D."/>
            <person name="Karavis M."/>
            <person name="Krepps M."/>
            <person name="McGregor P.A."/>
            <person name="Hong C."/>
            <person name="Park K.H."/>
            <person name="Akmal A."/>
            <person name="Feldman A."/>
            <person name="Lin J.S."/>
            <person name="Chang W.E."/>
            <person name="Higgs B.W."/>
            <person name="Demirev P."/>
            <person name="Lindquist J."/>
            <person name="Liem A."/>
            <person name="Fochler E."/>
            <person name="Read T.D."/>
            <person name="Tapia R."/>
            <person name="Johnson S."/>
            <person name="Bishop-Lilly K.A."/>
            <person name="Detter C."/>
            <person name="Han C."/>
            <person name="Sozhamannan S."/>
            <person name="Rosenzweig C.N."/>
            <person name="Skowronski E.W."/>
        </authorList>
    </citation>
    <scope>NUCLEOTIDE SEQUENCE [LARGE SCALE GENOMIC DNA]</scope>
    <source>
        <strain evidence="19 20">GYP-17</strain>
    </source>
</reference>
<evidence type="ECO:0000256" key="15">
    <source>
        <dbReference type="SAM" id="MobiDB-lite"/>
    </source>
</evidence>
<evidence type="ECO:0000256" key="5">
    <source>
        <dbReference type="ARBA" id="ARBA00022597"/>
    </source>
</evidence>
<evidence type="ECO:0000256" key="14">
    <source>
        <dbReference type="ARBA" id="ARBA00023288"/>
    </source>
</evidence>
<protein>
    <submittedName>
        <fullName evidence="19">Polysaccharide biosynthesis protein</fullName>
    </submittedName>
</protein>
<keyword evidence="7" id="KW-0732">Signal</keyword>
<evidence type="ECO:0000256" key="4">
    <source>
        <dbReference type="ARBA" id="ARBA00022452"/>
    </source>
</evidence>
<comment type="caution">
    <text evidence="19">The sequence shown here is derived from an EMBL/GenBank/DDBJ whole genome shotgun (WGS) entry which is preliminary data.</text>
</comment>
<dbReference type="PANTHER" id="PTHR33619">
    <property type="entry name" value="POLYSACCHARIDE EXPORT PROTEIN GFCE-RELATED"/>
    <property type="match status" value="1"/>
</dbReference>
<feature type="domain" description="Soluble ligand binding" evidence="17">
    <location>
        <begin position="542"/>
        <end position="586"/>
    </location>
</feature>
<feature type="domain" description="Soluble ligand binding" evidence="17">
    <location>
        <begin position="297"/>
        <end position="339"/>
    </location>
</feature>
<evidence type="ECO:0000256" key="11">
    <source>
        <dbReference type="ARBA" id="ARBA00023136"/>
    </source>
</evidence>
<feature type="domain" description="SLBB" evidence="18">
    <location>
        <begin position="765"/>
        <end position="839"/>
    </location>
</feature>
<feature type="domain" description="SLBB" evidence="18">
    <location>
        <begin position="214"/>
        <end position="291"/>
    </location>
</feature>
<evidence type="ECO:0000256" key="3">
    <source>
        <dbReference type="ARBA" id="ARBA00022448"/>
    </source>
</evidence>
<evidence type="ECO:0000256" key="12">
    <source>
        <dbReference type="ARBA" id="ARBA00023139"/>
    </source>
</evidence>
<keyword evidence="3" id="KW-0813">Transport</keyword>